<accession>A0A517YYP6</accession>
<evidence type="ECO:0000313" key="5">
    <source>
        <dbReference type="EMBL" id="QDU35329.1"/>
    </source>
</evidence>
<evidence type="ECO:0000259" key="3">
    <source>
        <dbReference type="Pfam" id="PF07731"/>
    </source>
</evidence>
<feature type="region of interest" description="Disordered" evidence="1">
    <location>
        <begin position="425"/>
        <end position="449"/>
    </location>
</feature>
<feature type="domain" description="Plastocyanin-like" evidence="3">
    <location>
        <begin position="304"/>
        <end position="406"/>
    </location>
</feature>
<dbReference type="AlphaFoldDB" id="A0A517YYP6"/>
<name>A0A517YYP6_9BACT</name>
<dbReference type="EMBL" id="CP036425">
    <property type="protein sequence ID" value="QDU35329.1"/>
    <property type="molecule type" value="Genomic_DNA"/>
</dbReference>
<organism evidence="5 6">
    <name type="scientific">Poriferisphaera corsica</name>
    <dbReference type="NCBI Taxonomy" id="2528020"/>
    <lineage>
        <taxon>Bacteria</taxon>
        <taxon>Pseudomonadati</taxon>
        <taxon>Planctomycetota</taxon>
        <taxon>Phycisphaerae</taxon>
        <taxon>Phycisphaerales</taxon>
        <taxon>Phycisphaeraceae</taxon>
        <taxon>Poriferisphaera</taxon>
    </lineage>
</organism>
<feature type="chain" id="PRO_5021973249" evidence="2">
    <location>
        <begin position="30"/>
        <end position="449"/>
    </location>
</feature>
<dbReference type="OrthoDB" id="9757546at2"/>
<dbReference type="InterPro" id="IPR006311">
    <property type="entry name" value="TAT_signal"/>
</dbReference>
<dbReference type="Pfam" id="PF07732">
    <property type="entry name" value="Cu-oxidase_3"/>
    <property type="match status" value="1"/>
</dbReference>
<feature type="domain" description="Plastocyanin-like" evidence="4">
    <location>
        <begin position="163"/>
        <end position="273"/>
    </location>
</feature>
<evidence type="ECO:0000259" key="4">
    <source>
        <dbReference type="Pfam" id="PF07732"/>
    </source>
</evidence>
<dbReference type="InterPro" id="IPR008972">
    <property type="entry name" value="Cupredoxin"/>
</dbReference>
<dbReference type="PANTHER" id="PTHR11709">
    <property type="entry name" value="MULTI-COPPER OXIDASE"/>
    <property type="match status" value="1"/>
</dbReference>
<dbReference type="InterPro" id="IPR011706">
    <property type="entry name" value="Cu-oxidase_C"/>
</dbReference>
<dbReference type="RefSeq" id="WP_145080508.1">
    <property type="nucleotide sequence ID" value="NZ_CP036425.1"/>
</dbReference>
<proteinExistence type="predicted"/>
<keyword evidence="2" id="KW-0732">Signal</keyword>
<protein>
    <submittedName>
        <fullName evidence="5">Multicopper oxidase mco</fullName>
        <ecNumber evidence="5">1.-.-.-</ecNumber>
    </submittedName>
</protein>
<dbReference type="EC" id="1.-.-.-" evidence="5"/>
<dbReference type="KEGG" id="pcor:KS4_34100"/>
<keyword evidence="5" id="KW-0560">Oxidoreductase</keyword>
<dbReference type="InterPro" id="IPR011707">
    <property type="entry name" value="Cu-oxidase-like_N"/>
</dbReference>
<dbReference type="CDD" id="cd04202">
    <property type="entry name" value="CuRO_D2_2dMcoN_like"/>
    <property type="match status" value="1"/>
</dbReference>
<dbReference type="GO" id="GO:0005507">
    <property type="term" value="F:copper ion binding"/>
    <property type="evidence" value="ECO:0007669"/>
    <property type="project" value="InterPro"/>
</dbReference>
<feature type="compositionally biased region" description="Basic and acidic residues" evidence="1">
    <location>
        <begin position="440"/>
        <end position="449"/>
    </location>
</feature>
<evidence type="ECO:0000313" key="6">
    <source>
        <dbReference type="Proteomes" id="UP000317369"/>
    </source>
</evidence>
<gene>
    <name evidence="5" type="primary">mco</name>
    <name evidence="5" type="ORF">KS4_34100</name>
</gene>
<keyword evidence="6" id="KW-1185">Reference proteome</keyword>
<dbReference type="InterPro" id="IPR045087">
    <property type="entry name" value="Cu-oxidase_fam"/>
</dbReference>
<dbReference type="Gene3D" id="2.60.40.420">
    <property type="entry name" value="Cupredoxins - blue copper proteins"/>
    <property type="match status" value="1"/>
</dbReference>
<dbReference type="SUPFAM" id="SSF49503">
    <property type="entry name" value="Cupredoxins"/>
    <property type="match status" value="2"/>
</dbReference>
<evidence type="ECO:0000256" key="2">
    <source>
        <dbReference type="SAM" id="SignalP"/>
    </source>
</evidence>
<feature type="signal peptide" evidence="2">
    <location>
        <begin position="1"/>
        <end position="29"/>
    </location>
</feature>
<dbReference type="Proteomes" id="UP000317369">
    <property type="component" value="Chromosome"/>
</dbReference>
<dbReference type="PROSITE" id="PS51318">
    <property type="entry name" value="TAT"/>
    <property type="match status" value="1"/>
</dbReference>
<dbReference type="Pfam" id="PF07731">
    <property type="entry name" value="Cu-oxidase_2"/>
    <property type="match status" value="1"/>
</dbReference>
<sequence length="449" mass="50074" precursor="true">MARKVSRRNFFATTAAAIAGSAAAIKAHAEDVTAKKAIKNALTSESAEIPEPVLPLSLDGNSYKLKMEDALEPLPMDPARDSFPRVDMNRSYSMPPATMGRQMGRVQTIGQPALGYEMDGNVKVFRLIAQPIETNITYGFTKETYTLLDESGPYEQFRYRPTASKKLLGWGFNGICPGPTLEAFEGDRVRIIVRNELPQPTSIHWHGFKIPFAQDGATGYFPWNASRPILPGDEQTYEFTLHQSGTLMYHSGFNVLVQEGMGLAGMFIVHPKKEEHPIDCDIAILLQQWNFFPGNAAPNLMSMEAKIATFNGKTLPTLPMIHCKQGDRVRIRFGNLSLLSHPIHLHGYDFEVVGTTGGPIPKTARYRESTIDIAPGQTRDIELVAWNPGTWRLHCHVLHHTVNMMANAPMGIMPPEGMFTYLQVEPRNPNDNPKSPDAPWKYEGDWSKI</sequence>
<reference evidence="5 6" key="1">
    <citation type="submission" date="2019-02" db="EMBL/GenBank/DDBJ databases">
        <title>Deep-cultivation of Planctomycetes and their phenomic and genomic characterization uncovers novel biology.</title>
        <authorList>
            <person name="Wiegand S."/>
            <person name="Jogler M."/>
            <person name="Boedeker C."/>
            <person name="Pinto D."/>
            <person name="Vollmers J."/>
            <person name="Rivas-Marin E."/>
            <person name="Kohn T."/>
            <person name="Peeters S.H."/>
            <person name="Heuer A."/>
            <person name="Rast P."/>
            <person name="Oberbeckmann S."/>
            <person name="Bunk B."/>
            <person name="Jeske O."/>
            <person name="Meyerdierks A."/>
            <person name="Storesund J.E."/>
            <person name="Kallscheuer N."/>
            <person name="Luecker S."/>
            <person name="Lage O.M."/>
            <person name="Pohl T."/>
            <person name="Merkel B.J."/>
            <person name="Hornburger P."/>
            <person name="Mueller R.-W."/>
            <person name="Bruemmer F."/>
            <person name="Labrenz M."/>
            <person name="Spormann A.M."/>
            <person name="Op den Camp H."/>
            <person name="Overmann J."/>
            <person name="Amann R."/>
            <person name="Jetten M.S.M."/>
            <person name="Mascher T."/>
            <person name="Medema M.H."/>
            <person name="Devos D.P."/>
            <person name="Kaster A.-K."/>
            <person name="Ovreas L."/>
            <person name="Rohde M."/>
            <person name="Galperin M.Y."/>
            <person name="Jogler C."/>
        </authorList>
    </citation>
    <scope>NUCLEOTIDE SEQUENCE [LARGE SCALE GENOMIC DNA]</scope>
    <source>
        <strain evidence="5 6">KS4</strain>
    </source>
</reference>
<dbReference type="GO" id="GO:0016491">
    <property type="term" value="F:oxidoreductase activity"/>
    <property type="evidence" value="ECO:0007669"/>
    <property type="project" value="UniProtKB-KW"/>
</dbReference>
<evidence type="ECO:0000256" key="1">
    <source>
        <dbReference type="SAM" id="MobiDB-lite"/>
    </source>
</evidence>